<sequence length="170" mass="19636">MAQHWKKSSIPYFVIVQDQSEVNQQSFTNARRNSSLLQNNSDSHINASNSSSSGNVLSSSKNYYPEIKYVFQDDPEYYDLENVIEENEEAIVLELDSKGEQVESFKSLTPDLQITDVSLKDRDMTKTISINTTRSELKKFDILKPDKNLNYIKQLVDLYRVRSQQLESLL</sequence>
<protein>
    <submittedName>
        <fullName evidence="1">Uncharacterized protein</fullName>
    </submittedName>
</protein>
<dbReference type="Gene3D" id="2.60.270.60">
    <property type="match status" value="1"/>
</dbReference>
<evidence type="ECO:0000313" key="2">
    <source>
        <dbReference type="Proteomes" id="UP000094112"/>
    </source>
</evidence>
<dbReference type="Proteomes" id="UP000094112">
    <property type="component" value="Unassembled WGS sequence"/>
</dbReference>
<keyword evidence="2" id="KW-1185">Reference proteome</keyword>
<dbReference type="OrthoDB" id="3980068at2759"/>
<name>A0A1E3P4I5_WICAA</name>
<organism evidence="1 2">
    <name type="scientific">Wickerhamomyces anomalus (strain ATCC 58044 / CBS 1984 / NCYC 433 / NRRL Y-366-8)</name>
    <name type="common">Yeast</name>
    <name type="synonym">Hansenula anomala</name>
    <dbReference type="NCBI Taxonomy" id="683960"/>
    <lineage>
        <taxon>Eukaryota</taxon>
        <taxon>Fungi</taxon>
        <taxon>Dikarya</taxon>
        <taxon>Ascomycota</taxon>
        <taxon>Saccharomycotina</taxon>
        <taxon>Saccharomycetes</taxon>
        <taxon>Phaffomycetales</taxon>
        <taxon>Wickerhamomycetaceae</taxon>
        <taxon>Wickerhamomyces</taxon>
    </lineage>
</organism>
<accession>A0A1E3P4I5</accession>
<gene>
    <name evidence="1" type="ORF">WICANDRAFT_84126</name>
</gene>
<dbReference type="EMBL" id="KV454210">
    <property type="protein sequence ID" value="ODQ60190.1"/>
    <property type="molecule type" value="Genomic_DNA"/>
</dbReference>
<reference evidence="1 2" key="1">
    <citation type="journal article" date="2016" name="Proc. Natl. Acad. Sci. U.S.A.">
        <title>Comparative genomics of biotechnologically important yeasts.</title>
        <authorList>
            <person name="Riley R."/>
            <person name="Haridas S."/>
            <person name="Wolfe K.H."/>
            <person name="Lopes M.R."/>
            <person name="Hittinger C.T."/>
            <person name="Goeker M."/>
            <person name="Salamov A.A."/>
            <person name="Wisecaver J.H."/>
            <person name="Long T.M."/>
            <person name="Calvey C.H."/>
            <person name="Aerts A.L."/>
            <person name="Barry K.W."/>
            <person name="Choi C."/>
            <person name="Clum A."/>
            <person name="Coughlan A.Y."/>
            <person name="Deshpande S."/>
            <person name="Douglass A.P."/>
            <person name="Hanson S.J."/>
            <person name="Klenk H.-P."/>
            <person name="LaButti K.M."/>
            <person name="Lapidus A."/>
            <person name="Lindquist E.A."/>
            <person name="Lipzen A.M."/>
            <person name="Meier-Kolthoff J.P."/>
            <person name="Ohm R.A."/>
            <person name="Otillar R.P."/>
            <person name="Pangilinan J.L."/>
            <person name="Peng Y."/>
            <person name="Rokas A."/>
            <person name="Rosa C.A."/>
            <person name="Scheuner C."/>
            <person name="Sibirny A.A."/>
            <person name="Slot J.C."/>
            <person name="Stielow J.B."/>
            <person name="Sun H."/>
            <person name="Kurtzman C.P."/>
            <person name="Blackwell M."/>
            <person name="Grigoriev I.V."/>
            <person name="Jeffries T.W."/>
        </authorList>
    </citation>
    <scope>NUCLEOTIDE SEQUENCE [LARGE SCALE GENOMIC DNA]</scope>
    <source>
        <strain evidence="2">ATCC 58044 / CBS 1984 / NCYC 433 / NRRL Y-366-8</strain>
    </source>
</reference>
<dbReference type="AlphaFoldDB" id="A0A1E3P4I5"/>
<evidence type="ECO:0000313" key="1">
    <source>
        <dbReference type="EMBL" id="ODQ60190.1"/>
    </source>
</evidence>
<dbReference type="RefSeq" id="XP_019039397.1">
    <property type="nucleotide sequence ID" value="XM_019185652.1"/>
</dbReference>
<dbReference type="GeneID" id="30202898"/>
<proteinExistence type="predicted"/>